<dbReference type="InterPro" id="IPR029058">
    <property type="entry name" value="AB_hydrolase_fold"/>
</dbReference>
<dbReference type="PRINTS" id="PR00111">
    <property type="entry name" value="ABHYDROLASE"/>
</dbReference>
<reference evidence="2 3" key="2">
    <citation type="submission" date="2017-09" db="EMBL/GenBank/DDBJ databases">
        <title>Bacillus patelloidae sp. nov., isolated from the intestinal tract of a marine limpet.</title>
        <authorList>
            <person name="Liu R."/>
            <person name="Dong C."/>
            <person name="Shao Z."/>
        </authorList>
    </citation>
    <scope>NUCLEOTIDE SEQUENCE [LARGE SCALE GENOMIC DNA]</scope>
    <source>
        <strain evidence="2 3">SA5d-4</strain>
    </source>
</reference>
<proteinExistence type="predicted"/>
<accession>A0A263BRB7</accession>
<dbReference type="Gene3D" id="3.40.50.1820">
    <property type="entry name" value="alpha/beta hydrolase"/>
    <property type="match status" value="1"/>
</dbReference>
<organism evidence="2 3">
    <name type="scientific">Lottiidibacillus patelloidae</name>
    <dbReference type="NCBI Taxonomy" id="2670334"/>
    <lineage>
        <taxon>Bacteria</taxon>
        <taxon>Bacillati</taxon>
        <taxon>Bacillota</taxon>
        <taxon>Bacilli</taxon>
        <taxon>Bacillales</taxon>
        <taxon>Bacillaceae</taxon>
        <taxon>Lottiidibacillus</taxon>
    </lineage>
</organism>
<evidence type="ECO:0000259" key="1">
    <source>
        <dbReference type="Pfam" id="PF12146"/>
    </source>
</evidence>
<dbReference type="Proteomes" id="UP000217083">
    <property type="component" value="Unassembled WGS sequence"/>
</dbReference>
<gene>
    <name evidence="2" type="ORF">CIB95_13515</name>
</gene>
<comment type="caution">
    <text evidence="2">The sequence shown here is derived from an EMBL/GenBank/DDBJ whole genome shotgun (WGS) entry which is preliminary data.</text>
</comment>
<dbReference type="RefSeq" id="WP_094926026.1">
    <property type="nucleotide sequence ID" value="NZ_NPIA01000008.1"/>
</dbReference>
<dbReference type="AlphaFoldDB" id="A0A263BRB7"/>
<evidence type="ECO:0000313" key="3">
    <source>
        <dbReference type="Proteomes" id="UP000217083"/>
    </source>
</evidence>
<dbReference type="InterPro" id="IPR022742">
    <property type="entry name" value="Hydrolase_4"/>
</dbReference>
<dbReference type="SUPFAM" id="SSF53474">
    <property type="entry name" value="alpha/beta-Hydrolases"/>
    <property type="match status" value="1"/>
</dbReference>
<evidence type="ECO:0000313" key="2">
    <source>
        <dbReference type="EMBL" id="OZM56122.1"/>
    </source>
</evidence>
<dbReference type="InterPro" id="IPR000073">
    <property type="entry name" value="AB_hydrolase_1"/>
</dbReference>
<dbReference type="EMBL" id="NPIA01000008">
    <property type="protein sequence ID" value="OZM56122.1"/>
    <property type="molecule type" value="Genomic_DNA"/>
</dbReference>
<sequence>MWHWEANNAKGTIVLVHGAAEYHGRYGWLIEMFRAEGFHVLMDDLPGQGITTRKRGHIQSFDQYIDKVEEWVNEALQYQLPIFLLGHSMGGLIIIRTLMEKTIPVKAVILSSPCLGIKHHPPIFMNVLSCVLNKCVPSMAFHSHLDPRMATRNERRIEFDFNDSLLVEKVSVRWYRELVHAMKLAHKRPEKFKDVPLLVLQGGSDMIVEKFDVYRWFNAITNKEKTYKEFPRLFHDIFHEPEREEVFTTATTFIKSHL</sequence>
<keyword evidence="3" id="KW-1185">Reference proteome</keyword>
<protein>
    <submittedName>
        <fullName evidence="2">Phospholipase</fullName>
    </submittedName>
</protein>
<dbReference type="PANTHER" id="PTHR11614">
    <property type="entry name" value="PHOSPHOLIPASE-RELATED"/>
    <property type="match status" value="1"/>
</dbReference>
<dbReference type="Pfam" id="PF12146">
    <property type="entry name" value="Hydrolase_4"/>
    <property type="match status" value="1"/>
</dbReference>
<name>A0A263BRB7_9BACI</name>
<feature type="domain" description="Serine aminopeptidase S33" evidence="1">
    <location>
        <begin position="8"/>
        <end position="242"/>
    </location>
</feature>
<reference evidence="3" key="1">
    <citation type="submission" date="2017-08" db="EMBL/GenBank/DDBJ databases">
        <authorList>
            <person name="Huang Z."/>
        </authorList>
    </citation>
    <scope>NUCLEOTIDE SEQUENCE [LARGE SCALE GENOMIC DNA]</scope>
    <source>
        <strain evidence="3">SA5d-4</strain>
    </source>
</reference>
<dbReference type="InterPro" id="IPR051044">
    <property type="entry name" value="MAG_DAG_Lipase"/>
</dbReference>